<protein>
    <recommendedName>
        <fullName evidence="3">Phage Mu protein F like protein</fullName>
    </recommendedName>
</protein>
<dbReference type="EMBL" id="CP123584">
    <property type="protein sequence ID" value="WZK89025.1"/>
    <property type="molecule type" value="Genomic_DNA"/>
</dbReference>
<name>A0ABZ2XW58_9RHOB</name>
<evidence type="ECO:0000313" key="2">
    <source>
        <dbReference type="Proteomes" id="UP001623232"/>
    </source>
</evidence>
<evidence type="ECO:0000313" key="1">
    <source>
        <dbReference type="EMBL" id="WZK89025.1"/>
    </source>
</evidence>
<proteinExistence type="predicted"/>
<dbReference type="InterPro" id="IPR024079">
    <property type="entry name" value="MetalloPept_cat_dom_sf"/>
</dbReference>
<keyword evidence="2" id="KW-1185">Reference proteome</keyword>
<gene>
    <name evidence="1" type="ORF">QEZ52_00305</name>
</gene>
<accession>A0ABZ2XW58</accession>
<evidence type="ECO:0008006" key="3">
    <source>
        <dbReference type="Google" id="ProtNLM"/>
    </source>
</evidence>
<dbReference type="Proteomes" id="UP001623232">
    <property type="component" value="Chromosome"/>
</dbReference>
<sequence>MATQQSRFRDMIRKLEPKIRRAFEDALANASTAVDERQLVKLIEAGRIAEAAEILRIDQSYLWPLHEAQRAGFVSGGQLAEEIGNRGLRGVYAFNGGHERAEAWVRERGAQLIQSISEENVQVARRVIETGLREGRSSLAVAREITGRKVGKRRVGGFLGLNSDQTDHVLNARSILSDPDRIRDYFVKDKKTGRWKPRYKLSDRRFDKQVIKAIKEGRAIKGKELDQIIAAHKSKALGYRGKVIAKQESRQAIAAGREEGMLQILERPDVETVTARWQHNRSKEPRQDHLAMDGTVIEVGERFEFQDGTKMRHPHDENAPAKHTLGCNCMAFYRVRVKRAPSTPKARFNYENFTPLRNHGEAEKFVISSGIAEVANLKGISTAALNPGLRAAQEVTERFGLSPLAAVGPSTRFKMGPIPNAEAAIVPGRKNGKRTALLHLPLRFGSKFEAEKQRDIAKKNAPVYAKQRKDALERLKAKGALDNRVEERAAKMDEADYNWTVNILADHAEQKRSTIYHEFGHVLHLIDERISIRIDAFLAQSDVMKSGWPLLVSKYGGQVSHEYVAETFALYMLGEENHFRIHPDLLSIYKEFDAK</sequence>
<dbReference type="SUPFAM" id="SSF55486">
    <property type="entry name" value="Metalloproteases ('zincins'), catalytic domain"/>
    <property type="match status" value="1"/>
</dbReference>
<dbReference type="Gene3D" id="3.40.390.10">
    <property type="entry name" value="Collagenase (Catalytic Domain)"/>
    <property type="match status" value="1"/>
</dbReference>
<reference evidence="1 2" key="1">
    <citation type="submission" date="2023-04" db="EMBL/GenBank/DDBJ databases">
        <title>Complete genome sequence of Alisedimentitalea scapharcae.</title>
        <authorList>
            <person name="Rong J.-C."/>
            <person name="Yi M.-L."/>
            <person name="Zhao Q."/>
        </authorList>
    </citation>
    <scope>NUCLEOTIDE SEQUENCE [LARGE SCALE GENOMIC DNA]</scope>
    <source>
        <strain evidence="1 2">KCTC 42119</strain>
    </source>
</reference>
<organism evidence="1 2">
    <name type="scientific">Aliisedimentitalea scapharcae</name>
    <dbReference type="NCBI Taxonomy" id="1524259"/>
    <lineage>
        <taxon>Bacteria</taxon>
        <taxon>Pseudomonadati</taxon>
        <taxon>Pseudomonadota</taxon>
        <taxon>Alphaproteobacteria</taxon>
        <taxon>Rhodobacterales</taxon>
        <taxon>Roseobacteraceae</taxon>
        <taxon>Aliisedimentitalea</taxon>
    </lineage>
</organism>
<dbReference type="RefSeq" id="WP_406646866.1">
    <property type="nucleotide sequence ID" value="NZ_CP123584.1"/>
</dbReference>